<dbReference type="EMBL" id="LM676388">
    <property type="protein sequence ID" value="CEP26041.1"/>
    <property type="molecule type" value="Genomic_DNA"/>
</dbReference>
<dbReference type="SUPFAM" id="SSF54211">
    <property type="entry name" value="Ribosomal protein S5 domain 2-like"/>
    <property type="match status" value="1"/>
</dbReference>
<dbReference type="AlphaFoldDB" id="A0A068VR71"/>
<feature type="domain" description="Impact N-terminal" evidence="2">
    <location>
        <begin position="28"/>
        <end position="140"/>
    </location>
</feature>
<reference evidence="3" key="1">
    <citation type="submission" date="2014-08" db="EMBL/GenBank/DDBJ databases">
        <authorList>
            <person name="Falentin Helene"/>
        </authorList>
    </citation>
    <scope>NUCLEOTIDE SEQUENCE</scope>
</reference>
<dbReference type="InterPro" id="IPR023582">
    <property type="entry name" value="Impact"/>
</dbReference>
<protein>
    <recommendedName>
        <fullName evidence="2">Impact N-terminal domain-containing protein</fullName>
    </recommendedName>
</protein>
<dbReference type="Pfam" id="PF01205">
    <property type="entry name" value="Impact_N"/>
    <property type="match status" value="1"/>
</dbReference>
<dbReference type="GO" id="GO:0006446">
    <property type="term" value="P:regulation of translational initiation"/>
    <property type="evidence" value="ECO:0007669"/>
    <property type="project" value="TreeGrafter"/>
</dbReference>
<sequence length="227" mass="24296">MSQSVEPASSGDRFVTLRAPMRNEQEIKRSRFIACLYPVSSSQQAREHIAELRKEFYDARHRPSAFVLGAGHTEARTSDDGEPAGTAGAPMLQALVAHQTAPGRRDLSDVLAVVVRYFGGIKLGAGGLTRAYGGAVSEALTRASFVVRQRMQLVDVHLPLAEAGAIEAALRNSSLHVVATRWTSTEGIVQVAHVPGEDELTREAVAALTGGLARLIDAGSEWTTRAL</sequence>
<dbReference type="InterPro" id="IPR036956">
    <property type="entry name" value="Impact_N_sf"/>
</dbReference>
<comment type="similarity">
    <text evidence="1">Belongs to the IMPACT family.</text>
</comment>
<gene>
    <name evidence="3" type="ORF">PFCIRM138_03720</name>
</gene>
<organism evidence="3">
    <name type="scientific">Propionibacterium freudenreichii subsp. freudenreichii</name>
    <dbReference type="NCBI Taxonomy" id="66712"/>
    <lineage>
        <taxon>Bacteria</taxon>
        <taxon>Bacillati</taxon>
        <taxon>Actinomycetota</taxon>
        <taxon>Actinomycetes</taxon>
        <taxon>Propionibacteriales</taxon>
        <taxon>Propionibacteriaceae</taxon>
        <taxon>Propionibacterium</taxon>
    </lineage>
</organism>
<proteinExistence type="inferred from homology"/>
<dbReference type="RefSeq" id="WP_013159967.1">
    <property type="nucleotide sequence ID" value="NZ_HG975475.1"/>
</dbReference>
<dbReference type="InterPro" id="IPR020568">
    <property type="entry name" value="Ribosomal_Su5_D2-typ_SF"/>
</dbReference>
<evidence type="ECO:0000313" key="3">
    <source>
        <dbReference type="EMBL" id="CEP26041.1"/>
    </source>
</evidence>
<dbReference type="Gene3D" id="3.30.230.30">
    <property type="entry name" value="Impact, N-terminal domain"/>
    <property type="match status" value="1"/>
</dbReference>
<dbReference type="GO" id="GO:0005737">
    <property type="term" value="C:cytoplasm"/>
    <property type="evidence" value="ECO:0007669"/>
    <property type="project" value="TreeGrafter"/>
</dbReference>
<dbReference type="PANTHER" id="PTHR16301:SF20">
    <property type="entry name" value="IMPACT FAMILY MEMBER YIGZ"/>
    <property type="match status" value="1"/>
</dbReference>
<accession>A0A068VR71</accession>
<name>A0A068VR71_PROFF</name>
<evidence type="ECO:0000259" key="2">
    <source>
        <dbReference type="Pfam" id="PF01205"/>
    </source>
</evidence>
<evidence type="ECO:0000256" key="1">
    <source>
        <dbReference type="ARBA" id="ARBA00007665"/>
    </source>
</evidence>
<dbReference type="InterPro" id="IPR001498">
    <property type="entry name" value="Impact_N"/>
</dbReference>
<dbReference type="PANTHER" id="PTHR16301">
    <property type="entry name" value="IMPACT-RELATED"/>
    <property type="match status" value="1"/>
</dbReference>